<evidence type="ECO:0000256" key="8">
    <source>
        <dbReference type="ARBA" id="ARBA00023136"/>
    </source>
</evidence>
<evidence type="ECO:0000256" key="5">
    <source>
        <dbReference type="ARBA" id="ARBA00022777"/>
    </source>
</evidence>
<dbReference type="EMBL" id="QXGH01000023">
    <property type="protein sequence ID" value="RHW25597.1"/>
    <property type="molecule type" value="Genomic_DNA"/>
</dbReference>
<evidence type="ECO:0000256" key="7">
    <source>
        <dbReference type="ARBA" id="ARBA00023012"/>
    </source>
</evidence>
<keyword evidence="3" id="KW-0808">Transferase</keyword>
<dbReference type="PANTHER" id="PTHR24421:SF37">
    <property type="entry name" value="SENSOR HISTIDINE KINASE NARS"/>
    <property type="match status" value="1"/>
</dbReference>
<comment type="subcellular location">
    <subcellularLocation>
        <location evidence="1">Cell membrane</location>
        <topology evidence="1">Multi-pass membrane protein</topology>
    </subcellularLocation>
</comment>
<dbReference type="InterPro" id="IPR003660">
    <property type="entry name" value="HAMP_dom"/>
</dbReference>
<organism evidence="12 13">
    <name type="scientific">Nocardioides immobilis</name>
    <dbReference type="NCBI Taxonomy" id="2049295"/>
    <lineage>
        <taxon>Bacteria</taxon>
        <taxon>Bacillati</taxon>
        <taxon>Actinomycetota</taxon>
        <taxon>Actinomycetes</taxon>
        <taxon>Propionibacteriales</taxon>
        <taxon>Nocardioidaceae</taxon>
        <taxon>Nocardioides</taxon>
    </lineage>
</organism>
<comment type="caution">
    <text evidence="12">The sequence shown here is derived from an EMBL/GenBank/DDBJ whole genome shotgun (WGS) entry which is preliminary data.</text>
</comment>
<dbReference type="Proteomes" id="UP000283644">
    <property type="component" value="Unassembled WGS sequence"/>
</dbReference>
<keyword evidence="13" id="KW-1185">Reference proteome</keyword>
<dbReference type="AlphaFoldDB" id="A0A417XZ11"/>
<dbReference type="GO" id="GO:0046983">
    <property type="term" value="F:protein dimerization activity"/>
    <property type="evidence" value="ECO:0007669"/>
    <property type="project" value="InterPro"/>
</dbReference>
<dbReference type="Pfam" id="PF07730">
    <property type="entry name" value="HisKA_3"/>
    <property type="match status" value="1"/>
</dbReference>
<keyword evidence="7" id="KW-0902">Two-component regulatory system</keyword>
<keyword evidence="8 10" id="KW-0472">Membrane</keyword>
<dbReference type="SUPFAM" id="SSF158472">
    <property type="entry name" value="HAMP domain-like"/>
    <property type="match status" value="1"/>
</dbReference>
<dbReference type="PROSITE" id="PS50885">
    <property type="entry name" value="HAMP"/>
    <property type="match status" value="1"/>
</dbReference>
<evidence type="ECO:0000256" key="2">
    <source>
        <dbReference type="ARBA" id="ARBA00022475"/>
    </source>
</evidence>
<dbReference type="GO" id="GO:0005886">
    <property type="term" value="C:plasma membrane"/>
    <property type="evidence" value="ECO:0007669"/>
    <property type="project" value="UniProtKB-SubCell"/>
</dbReference>
<dbReference type="InterPro" id="IPR050482">
    <property type="entry name" value="Sensor_HK_TwoCompSys"/>
</dbReference>
<feature type="domain" description="HAMP" evidence="11">
    <location>
        <begin position="273"/>
        <end position="325"/>
    </location>
</feature>
<evidence type="ECO:0000256" key="10">
    <source>
        <dbReference type="SAM" id="Phobius"/>
    </source>
</evidence>
<reference evidence="12 13" key="1">
    <citation type="submission" date="2018-09" db="EMBL/GenBank/DDBJ databases">
        <title>Genome sequencing of Nocardioides immobilis CCTCC AB 2017083 for comparison to Nocardioides silvaticus.</title>
        <authorList>
            <person name="Li C."/>
            <person name="Wang G."/>
        </authorList>
    </citation>
    <scope>NUCLEOTIDE SEQUENCE [LARGE SCALE GENOMIC DNA]</scope>
    <source>
        <strain evidence="12 13">CCTCC AB 2017083</strain>
    </source>
</reference>
<keyword evidence="5" id="KW-0418">Kinase</keyword>
<dbReference type="SMART" id="SM00304">
    <property type="entry name" value="HAMP"/>
    <property type="match status" value="1"/>
</dbReference>
<dbReference type="OrthoDB" id="3217947at2"/>
<dbReference type="Pfam" id="PF00672">
    <property type="entry name" value="HAMP"/>
    <property type="match status" value="1"/>
</dbReference>
<feature type="transmembrane region" description="Helical" evidence="10">
    <location>
        <begin position="249"/>
        <end position="271"/>
    </location>
</feature>
<feature type="region of interest" description="Disordered" evidence="9">
    <location>
        <begin position="1"/>
        <end position="27"/>
    </location>
</feature>
<evidence type="ECO:0000313" key="12">
    <source>
        <dbReference type="EMBL" id="RHW25597.1"/>
    </source>
</evidence>
<feature type="transmembrane region" description="Helical" evidence="10">
    <location>
        <begin position="169"/>
        <end position="189"/>
    </location>
</feature>
<evidence type="ECO:0000256" key="9">
    <source>
        <dbReference type="SAM" id="MobiDB-lite"/>
    </source>
</evidence>
<dbReference type="PANTHER" id="PTHR24421">
    <property type="entry name" value="NITRATE/NITRITE SENSOR PROTEIN NARX-RELATED"/>
    <property type="match status" value="1"/>
</dbReference>
<protein>
    <submittedName>
        <fullName evidence="12">HAMP domain-containing protein</fullName>
    </submittedName>
</protein>
<dbReference type="GO" id="GO:0000155">
    <property type="term" value="F:phosphorelay sensor kinase activity"/>
    <property type="evidence" value="ECO:0007669"/>
    <property type="project" value="InterPro"/>
</dbReference>
<keyword evidence="2" id="KW-1003">Cell membrane</keyword>
<evidence type="ECO:0000256" key="1">
    <source>
        <dbReference type="ARBA" id="ARBA00004651"/>
    </source>
</evidence>
<dbReference type="CDD" id="cd06225">
    <property type="entry name" value="HAMP"/>
    <property type="match status" value="1"/>
</dbReference>
<feature type="transmembrane region" description="Helical" evidence="10">
    <location>
        <begin position="221"/>
        <end position="243"/>
    </location>
</feature>
<evidence type="ECO:0000313" key="13">
    <source>
        <dbReference type="Proteomes" id="UP000283644"/>
    </source>
</evidence>
<feature type="transmembrane region" description="Helical" evidence="10">
    <location>
        <begin position="84"/>
        <end position="107"/>
    </location>
</feature>
<keyword evidence="6 10" id="KW-1133">Transmembrane helix</keyword>
<accession>A0A417XZ11</accession>
<feature type="transmembrane region" description="Helical" evidence="10">
    <location>
        <begin position="136"/>
        <end position="157"/>
    </location>
</feature>
<evidence type="ECO:0000259" key="11">
    <source>
        <dbReference type="PROSITE" id="PS50885"/>
    </source>
</evidence>
<evidence type="ECO:0000256" key="6">
    <source>
        <dbReference type="ARBA" id="ARBA00022989"/>
    </source>
</evidence>
<name>A0A417XZ11_9ACTN</name>
<dbReference type="Gene3D" id="6.10.340.10">
    <property type="match status" value="1"/>
</dbReference>
<dbReference type="InterPro" id="IPR011712">
    <property type="entry name" value="Sig_transdc_His_kin_sub3_dim/P"/>
</dbReference>
<gene>
    <name evidence="12" type="ORF">D0Z08_19030</name>
</gene>
<evidence type="ECO:0000256" key="3">
    <source>
        <dbReference type="ARBA" id="ARBA00022679"/>
    </source>
</evidence>
<feature type="transmembrane region" description="Helical" evidence="10">
    <location>
        <begin position="48"/>
        <end position="64"/>
    </location>
</feature>
<proteinExistence type="predicted"/>
<dbReference type="Gene3D" id="1.20.5.1930">
    <property type="match status" value="1"/>
</dbReference>
<evidence type="ECO:0000256" key="4">
    <source>
        <dbReference type="ARBA" id="ARBA00022692"/>
    </source>
</evidence>
<sequence>MHALSAGRARVENHSMSTATAQRAGASRRAKVRPDALVDLVRARLGPWYFHGLVLATGFFVAAVSTPYQNLTQLPFWTSGFDRWWYVGVFAALATIAAPFAMAVILWRHRAVTAYLRGREADPVLVWRDCVTRLPATAAIVSTLWSGFTIGIGLIYVGHREQFTAWTYAGAYASEVLVTIGVVAFYLLIFELALLPVAREVAAQLPPDFDEHARVTGRRRLVLLNTAITFTVGCQASGLSMGFSQDGRAWIVALVTLGLVSTYVGAQLSLVSSSVTRPVDELSDALNTVASGRGSVRVPPTSGDEFDNVARAFNRMVDLMDHHASELRQSRARLIEVADGTRRGIERDLHDGAQQNLALVSMQIGQLESVCAAVPDVLPRVRVVRAELSAVVGEMRRLAHGIYPASLEAEGLASALRAAARESDVMVTLDVAVDVRWSHAVESAIYFCCWEVLDRANQADHPDVAVWIALREATGLAIVDLELQPGPEDEHTADLTLFLQDRLGAVGGTVVADTEGSGVVFRGQVPTW</sequence>
<keyword evidence="4 10" id="KW-0812">Transmembrane</keyword>